<sequence>MKKIVFILIISIVSCSTDDTNSIMEEVTKAESTFQYIYEGEHIEIDFIETKDSVIIVENDAARRVEDIFTKNPELIEYSVEYNKSILFKSDQDFSEFLENSGKINHKKNVASKNAYWTNQALQLYAEKDFNKSSQIPWVDEGVMFFTYRTNNYPANSHEMITLRLKYLYINDYWKVDFKNKVQFPPYKIPVKPDDNIASVLVEGLIVRFYEHPNYRGKSFVLDGTTSVGQVGIKKLQDKKISFFHRWDNKISSIRVY</sequence>
<dbReference type="InterPro" id="IPR011024">
    <property type="entry name" value="G_crystallin-like"/>
</dbReference>
<gene>
    <name evidence="1" type="ORF">JoomaDRAFT_2206</name>
</gene>
<dbReference type="AlphaFoldDB" id="I3C6F1"/>
<reference evidence="1 2" key="1">
    <citation type="submission" date="2012-02" db="EMBL/GenBank/DDBJ databases">
        <title>Improved High-Quality Draft genome of Joostella marina DSM 19592.</title>
        <authorList>
            <consortium name="US DOE Joint Genome Institute (JGI-PGF)"/>
            <person name="Lucas S."/>
            <person name="Copeland A."/>
            <person name="Lapidus A."/>
            <person name="Bruce D."/>
            <person name="Goodwin L."/>
            <person name="Pitluck S."/>
            <person name="Peters L."/>
            <person name="Chertkov O."/>
            <person name="Ovchinnikova G."/>
            <person name="Kyrpides N."/>
            <person name="Mavromatis K."/>
            <person name="Detter J.C."/>
            <person name="Han C."/>
            <person name="Land M."/>
            <person name="Hauser L."/>
            <person name="Markowitz V."/>
            <person name="Cheng J.-F."/>
            <person name="Hugenholtz P."/>
            <person name="Woyke T."/>
            <person name="Wu D."/>
            <person name="Tindall B."/>
            <person name="Brambilla E."/>
            <person name="Klenk H.-P."/>
            <person name="Eisen J.A."/>
        </authorList>
    </citation>
    <scope>NUCLEOTIDE SEQUENCE [LARGE SCALE GENOMIC DNA]</scope>
    <source>
        <strain evidence="1 2">DSM 19592</strain>
    </source>
</reference>
<dbReference type="STRING" id="926559.JoomaDRAFT_2206"/>
<dbReference type="Proteomes" id="UP000004690">
    <property type="component" value="Unassembled WGS sequence"/>
</dbReference>
<organism evidence="1 2">
    <name type="scientific">Galbibacter orientalis DSM 19592</name>
    <dbReference type="NCBI Taxonomy" id="926559"/>
    <lineage>
        <taxon>Bacteria</taxon>
        <taxon>Pseudomonadati</taxon>
        <taxon>Bacteroidota</taxon>
        <taxon>Flavobacteriia</taxon>
        <taxon>Flavobacteriales</taxon>
        <taxon>Flavobacteriaceae</taxon>
        <taxon>Galbibacter</taxon>
    </lineage>
</organism>
<evidence type="ECO:0000313" key="2">
    <source>
        <dbReference type="Proteomes" id="UP000004690"/>
    </source>
</evidence>
<dbReference type="Gene3D" id="2.60.20.10">
    <property type="entry name" value="Crystallins"/>
    <property type="match status" value="1"/>
</dbReference>
<keyword evidence="2" id="KW-1185">Reference proteome</keyword>
<evidence type="ECO:0000313" key="1">
    <source>
        <dbReference type="EMBL" id="EIJ39194.1"/>
    </source>
</evidence>
<name>I3C6F1_9FLAO</name>
<dbReference type="SUPFAM" id="SSF49695">
    <property type="entry name" value="gamma-Crystallin-like"/>
    <property type="match status" value="1"/>
</dbReference>
<protein>
    <submittedName>
        <fullName evidence="1">Uncharacterized protein</fullName>
    </submittedName>
</protein>
<accession>I3C6F1</accession>
<dbReference type="RefSeq" id="WP_008612569.1">
    <property type="nucleotide sequence ID" value="NZ_JH651379.1"/>
</dbReference>
<dbReference type="HOGENOM" id="CLU_1127895_0_0_10"/>
<dbReference type="OrthoDB" id="1454095at2"/>
<dbReference type="EMBL" id="JH651379">
    <property type="protein sequence ID" value="EIJ39194.1"/>
    <property type="molecule type" value="Genomic_DNA"/>
</dbReference>
<dbReference type="PROSITE" id="PS51257">
    <property type="entry name" value="PROKAR_LIPOPROTEIN"/>
    <property type="match status" value="1"/>
</dbReference>
<proteinExistence type="predicted"/>